<comment type="similarity">
    <text evidence="5">Belongs to the mandelate racemase/muconate lactonizing enzyme family. GaD subfamily.</text>
</comment>
<dbReference type="KEGG" id="sis:LS215_2810"/>
<dbReference type="AlphaFoldDB" id="C3MMM8"/>
<dbReference type="FunFam" id="3.20.20.120:FF:000005">
    <property type="entry name" value="Putative L-rhamnonate dehydratase"/>
    <property type="match status" value="1"/>
</dbReference>
<dbReference type="CDD" id="cd03316">
    <property type="entry name" value="MR_like"/>
    <property type="match status" value="1"/>
</dbReference>
<dbReference type="GO" id="GO:0046872">
    <property type="term" value="F:metal ion binding"/>
    <property type="evidence" value="ECO:0007669"/>
    <property type="project" value="UniProtKB-KW"/>
</dbReference>
<dbReference type="Gene3D" id="3.20.20.120">
    <property type="entry name" value="Enolase-like C-terminal domain"/>
    <property type="match status" value="1"/>
</dbReference>
<sequence>MKITSIRPIANITIETAKIVLLLIQYIPYFLADKNFIFSKPLLTYMTKISEIEAYILGKEITSAQWASLMILVKVTTSDGRVGWGETVSALRAEAVTNFVKKINTVLKGSDVFNVEKNKLEWYKHDFNMTISLESTTAYSAVDIASWDVIGKEWGAPLYKLLGGKTRDKILVYANGWYQNCVRPEDFADKAKEVVKKGYKALKFDPFGPYFNDISKRGLDMAEERVKAVREAVGDNVDILIEHHGRFNANSAIMIAKRLEKYNPLFMEEPVHPEDMEGLKKYRANTSLRIALGERIINKHQALHFMKEGLVDFLQADLYRIGGVTETKKVVGIAEVFDVLMAFHNAQGPILNAATLQFDAFIPNFLIQESFYDWFPSWKRELIYDGTPVDSGYAIIPERPGLGVEVNEKMLESLKVKGEEYFNPEEPVWVVKGTWKNY</sequence>
<dbReference type="PANTHER" id="PTHR48080">
    <property type="entry name" value="D-GALACTONATE DEHYDRATASE-RELATED"/>
    <property type="match status" value="1"/>
</dbReference>
<keyword evidence="2" id="KW-0460">Magnesium</keyword>
<dbReference type="Gene3D" id="3.30.390.10">
    <property type="entry name" value="Enolase-like, N-terminal domain"/>
    <property type="match status" value="1"/>
</dbReference>
<evidence type="ECO:0000256" key="2">
    <source>
        <dbReference type="ARBA" id="ARBA00022842"/>
    </source>
</evidence>
<protein>
    <recommendedName>
        <fullName evidence="6">gluconate dehydratase</fullName>
        <ecNumber evidence="6">4.2.1.39</ecNumber>
    </recommendedName>
</protein>
<proteinExistence type="inferred from homology"/>
<dbReference type="InterPro" id="IPR013341">
    <property type="entry name" value="Mandelate_racemase_N_dom"/>
</dbReference>
<evidence type="ECO:0000313" key="9">
    <source>
        <dbReference type="Proteomes" id="UP000001747"/>
    </source>
</evidence>
<reference evidence="8 9" key="1">
    <citation type="journal article" date="2009" name="Proc. Natl. Acad. Sci. U.S.A.">
        <title>Biogeography of the Sulfolobus islandicus pan-genome.</title>
        <authorList>
            <person name="Reno M.L."/>
            <person name="Held N.L."/>
            <person name="Fields C.J."/>
            <person name="Burke P.V."/>
            <person name="Whitaker R.J."/>
        </authorList>
    </citation>
    <scope>NUCLEOTIDE SEQUENCE [LARGE SCALE GENOMIC DNA]</scope>
    <source>
        <strain evidence="9">L.S.2.15 / Lassen #1</strain>
    </source>
</reference>
<evidence type="ECO:0000259" key="7">
    <source>
        <dbReference type="SMART" id="SM00922"/>
    </source>
</evidence>
<dbReference type="InterPro" id="IPR036849">
    <property type="entry name" value="Enolase-like_C_sf"/>
</dbReference>
<evidence type="ECO:0000256" key="3">
    <source>
        <dbReference type="ARBA" id="ARBA00023239"/>
    </source>
</evidence>
<dbReference type="SUPFAM" id="SSF54826">
    <property type="entry name" value="Enolase N-terminal domain-like"/>
    <property type="match status" value="1"/>
</dbReference>
<accession>C3MMM8</accession>
<dbReference type="Pfam" id="PF13378">
    <property type="entry name" value="MR_MLE_C"/>
    <property type="match status" value="1"/>
</dbReference>
<feature type="domain" description="Mandelate racemase/muconate lactonizing enzyme C-terminal" evidence="7">
    <location>
        <begin position="184"/>
        <end position="289"/>
    </location>
</feature>
<dbReference type="InterPro" id="IPR034593">
    <property type="entry name" value="DgoD-like"/>
</dbReference>
<evidence type="ECO:0000313" key="8">
    <source>
        <dbReference type="EMBL" id="ACP36745.1"/>
    </source>
</evidence>
<comment type="catalytic activity">
    <reaction evidence="4">
        <text>D-gluconate = 2-dehydro-3-deoxy-D-gluconate + H2O</text>
        <dbReference type="Rhea" id="RHEA:21612"/>
        <dbReference type="ChEBI" id="CHEBI:15377"/>
        <dbReference type="ChEBI" id="CHEBI:18391"/>
        <dbReference type="ChEBI" id="CHEBI:57990"/>
        <dbReference type="EC" id="4.2.1.39"/>
    </reaction>
</comment>
<dbReference type="Proteomes" id="UP000001747">
    <property type="component" value="Chromosome"/>
</dbReference>
<evidence type="ECO:0000256" key="1">
    <source>
        <dbReference type="ARBA" id="ARBA00022723"/>
    </source>
</evidence>
<dbReference type="Pfam" id="PF02746">
    <property type="entry name" value="MR_MLE_N"/>
    <property type="match status" value="1"/>
</dbReference>
<keyword evidence="1" id="KW-0479">Metal-binding</keyword>
<gene>
    <name evidence="8" type="ordered locus">LS215_2810</name>
</gene>
<dbReference type="SFLD" id="SFLDS00001">
    <property type="entry name" value="Enolase"/>
    <property type="match status" value="1"/>
</dbReference>
<organism evidence="8 9">
    <name type="scientific">Saccharolobus islandicus (strain L.S.2.15 / Lassen #1)</name>
    <name type="common">Sulfolobus islandicus</name>
    <dbReference type="NCBI Taxonomy" id="429572"/>
    <lineage>
        <taxon>Archaea</taxon>
        <taxon>Thermoproteota</taxon>
        <taxon>Thermoprotei</taxon>
        <taxon>Sulfolobales</taxon>
        <taxon>Sulfolobaceae</taxon>
        <taxon>Saccharolobus</taxon>
    </lineage>
</organism>
<dbReference type="InterPro" id="IPR029017">
    <property type="entry name" value="Enolase-like_N"/>
</dbReference>
<dbReference type="PANTHER" id="PTHR48080:SF2">
    <property type="entry name" value="D-GALACTONATE DEHYDRATASE"/>
    <property type="match status" value="1"/>
</dbReference>
<dbReference type="EC" id="4.2.1.39" evidence="6"/>
<evidence type="ECO:0000256" key="6">
    <source>
        <dbReference type="ARBA" id="ARBA00066770"/>
    </source>
</evidence>
<dbReference type="GO" id="GO:0047929">
    <property type="term" value="F:gluconate dehydratase activity"/>
    <property type="evidence" value="ECO:0007669"/>
    <property type="project" value="UniProtKB-EC"/>
</dbReference>
<keyword evidence="3 8" id="KW-0456">Lyase</keyword>
<dbReference type="EMBL" id="CP001399">
    <property type="protein sequence ID" value="ACP36745.1"/>
    <property type="molecule type" value="Genomic_DNA"/>
</dbReference>
<dbReference type="HOGENOM" id="CLU_030273_3_2_2"/>
<dbReference type="InterPro" id="IPR029065">
    <property type="entry name" value="Enolase_C-like"/>
</dbReference>
<dbReference type="SMART" id="SM00922">
    <property type="entry name" value="MR_MLE"/>
    <property type="match status" value="1"/>
</dbReference>
<dbReference type="SFLD" id="SFLDF00552">
    <property type="entry name" value="xylonate_dehydratase_1"/>
    <property type="match status" value="1"/>
</dbReference>
<evidence type="ECO:0000256" key="4">
    <source>
        <dbReference type="ARBA" id="ARBA00050848"/>
    </source>
</evidence>
<name>C3MMM8_SACI2</name>
<dbReference type="InterPro" id="IPR013342">
    <property type="entry name" value="Mandelate_racemase_C"/>
</dbReference>
<dbReference type="SUPFAM" id="SSF51604">
    <property type="entry name" value="Enolase C-terminal domain-like"/>
    <property type="match status" value="1"/>
</dbReference>
<evidence type="ECO:0000256" key="5">
    <source>
        <dbReference type="ARBA" id="ARBA00061582"/>
    </source>
</evidence>
<dbReference type="SFLD" id="SFLDG00179">
    <property type="entry name" value="mandelate_racemase"/>
    <property type="match status" value="1"/>
</dbReference>